<gene>
    <name evidence="8" type="ORF">EDC23_1534</name>
</gene>
<evidence type="ECO:0000313" key="9">
    <source>
        <dbReference type="Proteomes" id="UP000294914"/>
    </source>
</evidence>
<keyword evidence="5 6" id="KW-0472">Membrane</keyword>
<evidence type="ECO:0000259" key="7">
    <source>
        <dbReference type="Pfam" id="PF06271"/>
    </source>
</evidence>
<dbReference type="GO" id="GO:0005886">
    <property type="term" value="C:plasma membrane"/>
    <property type="evidence" value="ECO:0007669"/>
    <property type="project" value="UniProtKB-SubCell"/>
</dbReference>
<evidence type="ECO:0000313" key="8">
    <source>
        <dbReference type="EMBL" id="TDY01645.1"/>
    </source>
</evidence>
<evidence type="ECO:0000256" key="3">
    <source>
        <dbReference type="ARBA" id="ARBA00022692"/>
    </source>
</evidence>
<feature type="transmembrane region" description="Helical" evidence="6">
    <location>
        <begin position="131"/>
        <end position="150"/>
    </location>
</feature>
<sequence length="174" mass="19484">MTVSALPSAPLHRRLFAMLYDALLLLAILFIASAIPLIFTGGEAIEGHNLLLTGYFLLICFGFFGGFWTHGGQTLGMRAWRLQLIRDNAGALDWLAALLRFLSGLPGWLVLMLGLAVYFNPQIQLPGILRWLQNLPHGSIVLIGLLWLGFDNWPNGWRERITHTRVILLPKDRG</sequence>
<dbReference type="Proteomes" id="UP000294914">
    <property type="component" value="Unassembled WGS sequence"/>
</dbReference>
<evidence type="ECO:0000256" key="2">
    <source>
        <dbReference type="ARBA" id="ARBA00022475"/>
    </source>
</evidence>
<dbReference type="PANTHER" id="PTHR36115">
    <property type="entry name" value="PROLINE-RICH ANTIGEN HOMOLOG-RELATED"/>
    <property type="match status" value="1"/>
</dbReference>
<comment type="caution">
    <text evidence="8">The sequence shown here is derived from an EMBL/GenBank/DDBJ whole genome shotgun (WGS) entry which is preliminary data.</text>
</comment>
<evidence type="ECO:0000256" key="1">
    <source>
        <dbReference type="ARBA" id="ARBA00004651"/>
    </source>
</evidence>
<comment type="subcellular location">
    <subcellularLocation>
        <location evidence="1">Cell membrane</location>
        <topology evidence="1">Multi-pass membrane protein</topology>
    </subcellularLocation>
</comment>
<feature type="transmembrane region" description="Helical" evidence="6">
    <location>
        <begin position="91"/>
        <end position="119"/>
    </location>
</feature>
<name>A0A4V3H442_9GAMM</name>
<keyword evidence="9" id="KW-1185">Reference proteome</keyword>
<dbReference type="PANTHER" id="PTHR36115:SF10">
    <property type="entry name" value="RDD DOMAIN-CONTAINING PROTEIN"/>
    <property type="match status" value="1"/>
</dbReference>
<feature type="transmembrane region" description="Helical" evidence="6">
    <location>
        <begin position="15"/>
        <end position="38"/>
    </location>
</feature>
<dbReference type="OrthoDB" id="9793824at2"/>
<reference evidence="8 9" key="1">
    <citation type="submission" date="2019-03" db="EMBL/GenBank/DDBJ databases">
        <title>Genomic Encyclopedia of Type Strains, Phase IV (KMG-IV): sequencing the most valuable type-strain genomes for metagenomic binning, comparative biology and taxonomic classification.</title>
        <authorList>
            <person name="Goeker M."/>
        </authorList>
    </citation>
    <scope>NUCLEOTIDE SEQUENCE [LARGE SCALE GENOMIC DNA]</scope>
    <source>
        <strain evidence="8 9">DSM 16326</strain>
    </source>
</reference>
<feature type="transmembrane region" description="Helical" evidence="6">
    <location>
        <begin position="50"/>
        <end position="71"/>
    </location>
</feature>
<evidence type="ECO:0000256" key="6">
    <source>
        <dbReference type="SAM" id="Phobius"/>
    </source>
</evidence>
<dbReference type="EMBL" id="SOQX01000003">
    <property type="protein sequence ID" value="TDY01645.1"/>
    <property type="molecule type" value="Genomic_DNA"/>
</dbReference>
<keyword evidence="2" id="KW-1003">Cell membrane</keyword>
<keyword evidence="3 6" id="KW-0812">Transmembrane</keyword>
<dbReference type="InterPro" id="IPR051791">
    <property type="entry name" value="Pra-immunoreactive"/>
</dbReference>
<evidence type="ECO:0000256" key="4">
    <source>
        <dbReference type="ARBA" id="ARBA00022989"/>
    </source>
</evidence>
<protein>
    <submittedName>
        <fullName evidence="8">RDD family protein</fullName>
    </submittedName>
</protein>
<keyword evidence="4 6" id="KW-1133">Transmembrane helix</keyword>
<dbReference type="AlphaFoldDB" id="A0A4V3H442"/>
<feature type="domain" description="RDD" evidence="7">
    <location>
        <begin position="9"/>
        <end position="117"/>
    </location>
</feature>
<proteinExistence type="predicted"/>
<dbReference type="RefSeq" id="WP_134082928.1">
    <property type="nucleotide sequence ID" value="NZ_SOQX01000003.1"/>
</dbReference>
<dbReference type="Pfam" id="PF06271">
    <property type="entry name" value="RDD"/>
    <property type="match status" value="1"/>
</dbReference>
<dbReference type="InterPro" id="IPR010432">
    <property type="entry name" value="RDD"/>
</dbReference>
<evidence type="ECO:0000256" key="5">
    <source>
        <dbReference type="ARBA" id="ARBA00023136"/>
    </source>
</evidence>
<accession>A0A4V3H442</accession>
<organism evidence="8 9">
    <name type="scientific">Thiohalophilus thiocyanatoxydans</name>
    <dbReference type="NCBI Taxonomy" id="381308"/>
    <lineage>
        <taxon>Bacteria</taxon>
        <taxon>Pseudomonadati</taxon>
        <taxon>Pseudomonadota</taxon>
        <taxon>Gammaproteobacteria</taxon>
        <taxon>Thiohalomonadales</taxon>
        <taxon>Thiohalophilaceae</taxon>
        <taxon>Thiohalophilus</taxon>
    </lineage>
</organism>